<dbReference type="Proteomes" id="UP000320042">
    <property type="component" value="Unassembled WGS sequence"/>
</dbReference>
<reference evidence="2 3" key="1">
    <citation type="submission" date="2019-07" db="EMBL/GenBank/DDBJ databases">
        <authorList>
            <person name="Kim J."/>
        </authorList>
    </citation>
    <scope>NUCLEOTIDE SEQUENCE [LARGE SCALE GENOMIC DNA]</scope>
    <source>
        <strain evidence="3">dk17</strain>
    </source>
</reference>
<proteinExistence type="predicted"/>
<dbReference type="Gene3D" id="2.40.160.60">
    <property type="entry name" value="Outer membrane protein transport protein (OMPP1/FadL/TodX)"/>
    <property type="match status" value="1"/>
</dbReference>
<dbReference type="AlphaFoldDB" id="A0A563UGC0"/>
<name>A0A563UGC0_9SPHI</name>
<gene>
    <name evidence="2" type="ORF">FPZ43_05595</name>
</gene>
<protein>
    <recommendedName>
        <fullName evidence="4">Long-chain fatty acid transport protein</fullName>
    </recommendedName>
</protein>
<dbReference type="RefSeq" id="WP_146380873.1">
    <property type="nucleotide sequence ID" value="NZ_VOEJ01000002.1"/>
</dbReference>
<comment type="caution">
    <text evidence="2">The sequence shown here is derived from an EMBL/GenBank/DDBJ whole genome shotgun (WGS) entry which is preliminary data.</text>
</comment>
<sequence>MIKFIRFGVLVLLTAATVTANAQSTATTSSPYSRYGLGDYNPAVLPTNIGMGGISTAINTVGLFNNINPANPASYSKIGITVIDAGLLARITTLNKTGQNSQSNNSFRLSHLAFGIPVSKRSALAFGLMPYTEMGYNYRQKLNNFGTGLPADTNAVNYIYSGDGGLSKIYLGYGFGIGSHLSIGANASYIFGNLKETQSTEIPNISLGVLNSRVEESNAINGFNYDFGAQYSIDFSLRRHLTFGYSGSANTKLNTQSRYIVSNYYSDSNGDAGLATDSIVNRTNPKGKVQLPLMQHFGISYQNDGKFLIGADYSMGKWSELTVDGVNRGLRNSRTVNVGGQFTPNINSLSNYWASVDYRLGFIMDDTYMVVNNTNIKRYAGTIGFGLPLRPNNSSFYKINLAAEVGRRGTLASGLVKENYINLHLSFTLNDKWFQKYRFD</sequence>
<evidence type="ECO:0000256" key="1">
    <source>
        <dbReference type="SAM" id="SignalP"/>
    </source>
</evidence>
<accession>A0A563UGC0</accession>
<keyword evidence="3" id="KW-1185">Reference proteome</keyword>
<evidence type="ECO:0000313" key="3">
    <source>
        <dbReference type="Proteomes" id="UP000320042"/>
    </source>
</evidence>
<dbReference type="EMBL" id="VOEJ01000002">
    <property type="protein sequence ID" value="TWR30415.1"/>
    <property type="molecule type" value="Genomic_DNA"/>
</dbReference>
<feature type="chain" id="PRO_5022229791" description="Long-chain fatty acid transport protein" evidence="1">
    <location>
        <begin position="23"/>
        <end position="440"/>
    </location>
</feature>
<dbReference type="OrthoDB" id="1491239at2"/>
<organism evidence="2 3">
    <name type="scientific">Mucilaginibacter pallidiroseus</name>
    <dbReference type="NCBI Taxonomy" id="2599295"/>
    <lineage>
        <taxon>Bacteria</taxon>
        <taxon>Pseudomonadati</taxon>
        <taxon>Bacteroidota</taxon>
        <taxon>Sphingobacteriia</taxon>
        <taxon>Sphingobacteriales</taxon>
        <taxon>Sphingobacteriaceae</taxon>
        <taxon>Mucilaginibacter</taxon>
    </lineage>
</organism>
<evidence type="ECO:0008006" key="4">
    <source>
        <dbReference type="Google" id="ProtNLM"/>
    </source>
</evidence>
<feature type="signal peptide" evidence="1">
    <location>
        <begin position="1"/>
        <end position="22"/>
    </location>
</feature>
<evidence type="ECO:0000313" key="2">
    <source>
        <dbReference type="EMBL" id="TWR30415.1"/>
    </source>
</evidence>
<keyword evidence="1" id="KW-0732">Signal</keyword>
<dbReference type="SUPFAM" id="SSF56935">
    <property type="entry name" value="Porins"/>
    <property type="match status" value="1"/>
</dbReference>